<dbReference type="Proteomes" id="UP000814128">
    <property type="component" value="Unassembled WGS sequence"/>
</dbReference>
<reference evidence="1" key="1">
    <citation type="submission" date="2021-02" db="EMBL/GenBank/DDBJ databases">
        <authorList>
            <consortium name="DOE Joint Genome Institute"/>
            <person name="Ahrendt S."/>
            <person name="Looney B.P."/>
            <person name="Miyauchi S."/>
            <person name="Morin E."/>
            <person name="Drula E."/>
            <person name="Courty P.E."/>
            <person name="Chicoki N."/>
            <person name="Fauchery L."/>
            <person name="Kohler A."/>
            <person name="Kuo A."/>
            <person name="Labutti K."/>
            <person name="Pangilinan J."/>
            <person name="Lipzen A."/>
            <person name="Riley R."/>
            <person name="Andreopoulos W."/>
            <person name="He G."/>
            <person name="Johnson J."/>
            <person name="Barry K.W."/>
            <person name="Grigoriev I.V."/>
            <person name="Nagy L."/>
            <person name="Hibbett D."/>
            <person name="Henrissat B."/>
            <person name="Matheny P.B."/>
            <person name="Labbe J."/>
            <person name="Martin F."/>
        </authorList>
    </citation>
    <scope>NUCLEOTIDE SEQUENCE</scope>
    <source>
        <strain evidence="1">EC-137</strain>
    </source>
</reference>
<comment type="caution">
    <text evidence="1">The sequence shown here is derived from an EMBL/GenBank/DDBJ whole genome shotgun (WGS) entry which is preliminary data.</text>
</comment>
<organism evidence="1 2">
    <name type="scientific">Vararia minispora EC-137</name>
    <dbReference type="NCBI Taxonomy" id="1314806"/>
    <lineage>
        <taxon>Eukaryota</taxon>
        <taxon>Fungi</taxon>
        <taxon>Dikarya</taxon>
        <taxon>Basidiomycota</taxon>
        <taxon>Agaricomycotina</taxon>
        <taxon>Agaricomycetes</taxon>
        <taxon>Russulales</taxon>
        <taxon>Lachnocladiaceae</taxon>
        <taxon>Vararia</taxon>
    </lineage>
</organism>
<keyword evidence="2" id="KW-1185">Reference proteome</keyword>
<evidence type="ECO:0000313" key="2">
    <source>
        <dbReference type="Proteomes" id="UP000814128"/>
    </source>
</evidence>
<accession>A0ACB8Q8K2</accession>
<name>A0ACB8Q8K2_9AGAM</name>
<dbReference type="EMBL" id="MU273791">
    <property type="protein sequence ID" value="KAI0028121.1"/>
    <property type="molecule type" value="Genomic_DNA"/>
</dbReference>
<protein>
    <submittedName>
        <fullName evidence="1">Uncharacterized protein</fullName>
    </submittedName>
</protein>
<sequence>MVCDDQLELPATATKHLSALDVSHFRLRQLADGVSNGTALWLGAQCLSFYLADTLPKPRPASPKTRPSVLELGSGIGYSALFLAAAGYDVLATDTSHVVSSVLARNIAFNTHNLPLTAGRILVRELDWTCIPQQWDWDSPVAIASSAPRSPTAMPSPSTPLRPPFDLIISSDTLYAPELVTPLLRSLHAVACQSYSPTAPRRSAPIYLCLERRDPALIDHALAEASSIWGFRVDRIPRRKIAKALDRAGVRWAAEDWEGIEIYRLTLRRDQQQ</sequence>
<proteinExistence type="predicted"/>
<gene>
    <name evidence="1" type="ORF">K488DRAFT_59510</name>
</gene>
<reference evidence="1" key="2">
    <citation type="journal article" date="2022" name="New Phytol.">
        <title>Evolutionary transition to the ectomycorrhizal habit in the genomes of a hyperdiverse lineage of mushroom-forming fungi.</title>
        <authorList>
            <person name="Looney B."/>
            <person name="Miyauchi S."/>
            <person name="Morin E."/>
            <person name="Drula E."/>
            <person name="Courty P.E."/>
            <person name="Kohler A."/>
            <person name="Kuo A."/>
            <person name="LaButti K."/>
            <person name="Pangilinan J."/>
            <person name="Lipzen A."/>
            <person name="Riley R."/>
            <person name="Andreopoulos W."/>
            <person name="He G."/>
            <person name="Johnson J."/>
            <person name="Nolan M."/>
            <person name="Tritt A."/>
            <person name="Barry K.W."/>
            <person name="Grigoriev I.V."/>
            <person name="Nagy L.G."/>
            <person name="Hibbett D."/>
            <person name="Henrissat B."/>
            <person name="Matheny P.B."/>
            <person name="Labbe J."/>
            <person name="Martin F.M."/>
        </authorList>
    </citation>
    <scope>NUCLEOTIDE SEQUENCE</scope>
    <source>
        <strain evidence="1">EC-137</strain>
    </source>
</reference>
<evidence type="ECO:0000313" key="1">
    <source>
        <dbReference type="EMBL" id="KAI0028121.1"/>
    </source>
</evidence>